<dbReference type="Proteomes" id="UP000199706">
    <property type="component" value="Unassembled WGS sequence"/>
</dbReference>
<protein>
    <submittedName>
        <fullName evidence="2">Uncharacterized protein</fullName>
    </submittedName>
</protein>
<dbReference type="AlphaFoldDB" id="A0A1G7ZVT5"/>
<evidence type="ECO:0000313" key="2">
    <source>
        <dbReference type="EMBL" id="SDH12737.1"/>
    </source>
</evidence>
<name>A0A1G7ZVT5_9BURK</name>
<gene>
    <name evidence="2" type="ORF">SAMN05216466_107195</name>
</gene>
<reference evidence="2 3" key="1">
    <citation type="submission" date="2016-10" db="EMBL/GenBank/DDBJ databases">
        <authorList>
            <person name="de Groot N.N."/>
        </authorList>
    </citation>
    <scope>NUCLEOTIDE SEQUENCE [LARGE SCALE GENOMIC DNA]</scope>
    <source>
        <strain evidence="2 3">LMG 2247</strain>
    </source>
</reference>
<sequence>MRRVIKVLVLAGLLNLQGCASSVETFATGAVLGAVAGVTALTCAVVCH</sequence>
<dbReference type="EMBL" id="FNCJ01000007">
    <property type="protein sequence ID" value="SDH12737.1"/>
    <property type="molecule type" value="Genomic_DNA"/>
</dbReference>
<accession>A0A1G7ZVT5</accession>
<evidence type="ECO:0000313" key="3">
    <source>
        <dbReference type="Proteomes" id="UP000199706"/>
    </source>
</evidence>
<organism evidence="2 3">
    <name type="scientific">Paraburkholderia phenazinium</name>
    <dbReference type="NCBI Taxonomy" id="60549"/>
    <lineage>
        <taxon>Bacteria</taxon>
        <taxon>Pseudomonadati</taxon>
        <taxon>Pseudomonadota</taxon>
        <taxon>Betaproteobacteria</taxon>
        <taxon>Burkholderiales</taxon>
        <taxon>Burkholderiaceae</taxon>
        <taxon>Paraburkholderia</taxon>
    </lineage>
</organism>
<keyword evidence="1" id="KW-0472">Membrane</keyword>
<keyword evidence="1" id="KW-1133">Transmembrane helix</keyword>
<keyword evidence="1" id="KW-0812">Transmembrane</keyword>
<proteinExistence type="predicted"/>
<dbReference type="RefSeq" id="WP_175772951.1">
    <property type="nucleotide sequence ID" value="NZ_CADERL010000025.1"/>
</dbReference>
<feature type="transmembrane region" description="Helical" evidence="1">
    <location>
        <begin position="29"/>
        <end position="47"/>
    </location>
</feature>
<evidence type="ECO:0000256" key="1">
    <source>
        <dbReference type="SAM" id="Phobius"/>
    </source>
</evidence>